<evidence type="ECO:0000313" key="9">
    <source>
        <dbReference type="EMBL" id="TBL81867.1"/>
    </source>
</evidence>
<evidence type="ECO:0000256" key="3">
    <source>
        <dbReference type="ARBA" id="ARBA00022475"/>
    </source>
</evidence>
<evidence type="ECO:0000256" key="8">
    <source>
        <dbReference type="SAM" id="Phobius"/>
    </source>
</evidence>
<feature type="transmembrane region" description="Helical" evidence="8">
    <location>
        <begin position="47"/>
        <end position="63"/>
    </location>
</feature>
<dbReference type="GO" id="GO:0008360">
    <property type="term" value="P:regulation of cell shape"/>
    <property type="evidence" value="ECO:0007669"/>
    <property type="project" value="UniProtKB-KW"/>
</dbReference>
<dbReference type="Proteomes" id="UP000293142">
    <property type="component" value="Unassembled WGS sequence"/>
</dbReference>
<comment type="caution">
    <text evidence="9">The sequence shown here is derived from an EMBL/GenBank/DDBJ whole genome shotgun (WGS) entry which is preliminary data.</text>
</comment>
<evidence type="ECO:0000256" key="4">
    <source>
        <dbReference type="ARBA" id="ARBA00022692"/>
    </source>
</evidence>
<dbReference type="GO" id="GO:0005886">
    <property type="term" value="C:plasma membrane"/>
    <property type="evidence" value="ECO:0007669"/>
    <property type="project" value="UniProtKB-SubCell"/>
</dbReference>
<dbReference type="Pfam" id="PF04093">
    <property type="entry name" value="MreD"/>
    <property type="match status" value="1"/>
</dbReference>
<keyword evidence="5" id="KW-0133">Cell shape</keyword>
<dbReference type="OrthoDB" id="2678464at2"/>
<protein>
    <submittedName>
        <fullName evidence="9">Rod shape-determining protein MreD</fullName>
    </submittedName>
</protein>
<gene>
    <name evidence="9" type="primary">mreD</name>
    <name evidence="9" type="ORF">EYB31_01090</name>
</gene>
<feature type="transmembrane region" description="Helical" evidence="8">
    <location>
        <begin position="20"/>
        <end position="40"/>
    </location>
</feature>
<evidence type="ECO:0000256" key="7">
    <source>
        <dbReference type="ARBA" id="ARBA00023136"/>
    </source>
</evidence>
<feature type="transmembrane region" description="Helical" evidence="8">
    <location>
        <begin position="126"/>
        <end position="150"/>
    </location>
</feature>
<evidence type="ECO:0000256" key="1">
    <source>
        <dbReference type="ARBA" id="ARBA00004651"/>
    </source>
</evidence>
<proteinExistence type="inferred from homology"/>
<organism evidence="9 10">
    <name type="scientific">Paenibacillus thalictri</name>
    <dbReference type="NCBI Taxonomy" id="2527873"/>
    <lineage>
        <taxon>Bacteria</taxon>
        <taxon>Bacillati</taxon>
        <taxon>Bacillota</taxon>
        <taxon>Bacilli</taxon>
        <taxon>Bacillales</taxon>
        <taxon>Paenibacillaceae</taxon>
        <taxon>Paenibacillus</taxon>
    </lineage>
</organism>
<comment type="subcellular location">
    <subcellularLocation>
        <location evidence="1">Cell membrane</location>
        <topology evidence="1">Multi-pass membrane protein</topology>
    </subcellularLocation>
</comment>
<dbReference type="InterPro" id="IPR007227">
    <property type="entry name" value="Cell_shape_determining_MreD"/>
</dbReference>
<evidence type="ECO:0000256" key="2">
    <source>
        <dbReference type="ARBA" id="ARBA00007776"/>
    </source>
</evidence>
<reference evidence="9 10" key="1">
    <citation type="submission" date="2019-02" db="EMBL/GenBank/DDBJ databases">
        <title>Paenibacillus sp. nov., isolated from surface-sterilized tissue of Thalictrum simplex L.</title>
        <authorList>
            <person name="Tuo L."/>
        </authorList>
    </citation>
    <scope>NUCLEOTIDE SEQUENCE [LARGE SCALE GENOMIC DNA]</scope>
    <source>
        <strain evidence="9 10">N2SHLJ1</strain>
    </source>
</reference>
<keyword evidence="10" id="KW-1185">Reference proteome</keyword>
<keyword evidence="6 8" id="KW-1133">Transmembrane helix</keyword>
<feature type="transmembrane region" description="Helical" evidence="8">
    <location>
        <begin position="92"/>
        <end position="114"/>
    </location>
</feature>
<dbReference type="EMBL" id="SIRE01000002">
    <property type="protein sequence ID" value="TBL81867.1"/>
    <property type="molecule type" value="Genomic_DNA"/>
</dbReference>
<dbReference type="NCBIfam" id="TIGR03426">
    <property type="entry name" value="shape_MreD"/>
    <property type="match status" value="1"/>
</dbReference>
<name>A0A4Q9DXK6_9BACL</name>
<keyword evidence="4 8" id="KW-0812">Transmembrane</keyword>
<evidence type="ECO:0000313" key="10">
    <source>
        <dbReference type="Proteomes" id="UP000293142"/>
    </source>
</evidence>
<keyword evidence="7 8" id="KW-0472">Membrane</keyword>
<comment type="similarity">
    <text evidence="2">Belongs to the MreD family.</text>
</comment>
<dbReference type="AlphaFoldDB" id="A0A4Q9DXK6"/>
<keyword evidence="3" id="KW-1003">Cell membrane</keyword>
<accession>A0A4Q9DXK6</accession>
<evidence type="ECO:0000256" key="5">
    <source>
        <dbReference type="ARBA" id="ARBA00022960"/>
    </source>
</evidence>
<sequence>MLLIFVLEGSVLQWLIPSVWQTKVHVAPHFILIVVLYIGLYQNRHTALVYGLAFGLLQDMIYYSPMLGPLSFSMGLSGYVAGLLHRRTHNSIVFTMISIGVGQLLYDMLVYGLYKLFRVTHLDFQWVFFHQMLPSMLINLLFALAIYVPIRKYFEFTANKAENEAD</sequence>
<evidence type="ECO:0000256" key="6">
    <source>
        <dbReference type="ARBA" id="ARBA00022989"/>
    </source>
</evidence>